<evidence type="ECO:0000256" key="1">
    <source>
        <dbReference type="ARBA" id="ARBA00004173"/>
    </source>
</evidence>
<dbReference type="AlphaFoldDB" id="A0AAV5RMJ3"/>
<dbReference type="Proteomes" id="UP001362899">
    <property type="component" value="Unassembled WGS sequence"/>
</dbReference>
<reference evidence="4 5" key="1">
    <citation type="journal article" date="2023" name="Elife">
        <title>Identification of key yeast species and microbe-microbe interactions impacting larval growth of Drosophila in the wild.</title>
        <authorList>
            <person name="Mure A."/>
            <person name="Sugiura Y."/>
            <person name="Maeda R."/>
            <person name="Honda K."/>
            <person name="Sakurai N."/>
            <person name="Takahashi Y."/>
            <person name="Watada M."/>
            <person name="Katoh T."/>
            <person name="Gotoh A."/>
            <person name="Gotoh Y."/>
            <person name="Taniguchi I."/>
            <person name="Nakamura K."/>
            <person name="Hayashi T."/>
            <person name="Katayama T."/>
            <person name="Uemura T."/>
            <person name="Hattori Y."/>
        </authorList>
    </citation>
    <scope>NUCLEOTIDE SEQUENCE [LARGE SCALE GENOMIC DNA]</scope>
    <source>
        <strain evidence="4 5">SB-73</strain>
    </source>
</reference>
<dbReference type="EMBL" id="BTGC01000008">
    <property type="protein sequence ID" value="GMM52207.1"/>
    <property type="molecule type" value="Genomic_DNA"/>
</dbReference>
<dbReference type="Gene3D" id="3.10.450.240">
    <property type="match status" value="1"/>
</dbReference>
<evidence type="ECO:0000256" key="3">
    <source>
        <dbReference type="ARBA" id="ARBA00023128"/>
    </source>
</evidence>
<evidence type="ECO:0000256" key="2">
    <source>
        <dbReference type="ARBA" id="ARBA00022946"/>
    </source>
</evidence>
<evidence type="ECO:0000313" key="4">
    <source>
        <dbReference type="EMBL" id="GMM52207.1"/>
    </source>
</evidence>
<dbReference type="PANTHER" id="PTHR28554:SF1">
    <property type="entry name" value="LARGE RIBOSOMAL SUBUNIT PROTEIN ML45"/>
    <property type="match status" value="1"/>
</dbReference>
<dbReference type="InterPro" id="IPR051975">
    <property type="entry name" value="mtLSU_mL45"/>
</dbReference>
<accession>A0AAV5RMJ3</accession>
<evidence type="ECO:0000313" key="5">
    <source>
        <dbReference type="Proteomes" id="UP001362899"/>
    </source>
</evidence>
<dbReference type="InterPro" id="IPR024621">
    <property type="entry name" value="Mba1"/>
</dbReference>
<proteinExistence type="predicted"/>
<keyword evidence="5" id="KW-1185">Reference proteome</keyword>
<comment type="subcellular location">
    <subcellularLocation>
        <location evidence="1">Mitochondrion</location>
    </subcellularLocation>
</comment>
<sequence length="281" mass="32350">MIKLQATGLLRLNSLRPLSLFSPSLINSGKILRSYSTSRKSTNFNLDLAGLLADLYVPPNNPPSWFTNPKQRWTILKRNLQTLGINTYAAIKLRKDIGRDLFMPLEWKELAIILYTRTNECFAKRDSQNLQKITSRWVYGPLSDRMKQLSSSHEYSWKLLKLNKRPKVISMLPLALPNEPLHYVQVVYRFDSMQRLSKLDLKTKEIDSQDRRVVDNIAFLFDVDKNPIEGRLIGSLFETPPQAPMPDANSMASSRAEAMRAMSVRGDIFRPEPEYMTVKSE</sequence>
<keyword evidence="2" id="KW-0809">Transit peptide</keyword>
<dbReference type="GO" id="GO:0005743">
    <property type="term" value="C:mitochondrial inner membrane"/>
    <property type="evidence" value="ECO:0007669"/>
    <property type="project" value="InterPro"/>
</dbReference>
<keyword evidence="3" id="KW-0496">Mitochondrion</keyword>
<name>A0AAV5RMJ3_STABA</name>
<dbReference type="Pfam" id="PF07961">
    <property type="entry name" value="MBA1"/>
    <property type="match status" value="1"/>
</dbReference>
<dbReference type="PANTHER" id="PTHR28554">
    <property type="entry name" value="39S RIBOSOMAL PROTEIN L45, MITOCHONDRIAL"/>
    <property type="match status" value="1"/>
</dbReference>
<organism evidence="4 5">
    <name type="scientific">Starmerella bacillaris</name>
    <name type="common">Yeast</name>
    <name type="synonym">Candida zemplinina</name>
    <dbReference type="NCBI Taxonomy" id="1247836"/>
    <lineage>
        <taxon>Eukaryota</taxon>
        <taxon>Fungi</taxon>
        <taxon>Dikarya</taxon>
        <taxon>Ascomycota</taxon>
        <taxon>Saccharomycotina</taxon>
        <taxon>Dipodascomycetes</taxon>
        <taxon>Dipodascales</taxon>
        <taxon>Trichomonascaceae</taxon>
        <taxon>Starmerella</taxon>
    </lineage>
</organism>
<dbReference type="GO" id="GO:0032979">
    <property type="term" value="P:protein insertion into mitochondrial inner membrane from matrix"/>
    <property type="evidence" value="ECO:0007669"/>
    <property type="project" value="InterPro"/>
</dbReference>
<comment type="caution">
    <text evidence="4">The sequence shown here is derived from an EMBL/GenBank/DDBJ whole genome shotgun (WGS) entry which is preliminary data.</text>
</comment>
<gene>
    <name evidence="4" type="ORF">DASB73_031700</name>
</gene>
<protein>
    <submittedName>
        <fullName evidence="4">Mba1 protein</fullName>
    </submittedName>
</protein>